<keyword evidence="2" id="KW-1185">Reference proteome</keyword>
<gene>
    <name evidence="1" type="ordered locus">MICA_551</name>
</gene>
<accession>G2KLQ8</accession>
<dbReference type="KEGG" id="mai:MICA_551"/>
<dbReference type="Proteomes" id="UP000009286">
    <property type="component" value="Chromosome"/>
</dbReference>
<evidence type="ECO:0000313" key="1">
    <source>
        <dbReference type="EMBL" id="AEP08888.1"/>
    </source>
</evidence>
<name>G2KLQ8_MICAA</name>
<dbReference type="HOGENOM" id="CLU_057993_0_0_5"/>
<dbReference type="OrthoDB" id="976200at2"/>
<dbReference type="AlphaFoldDB" id="G2KLQ8"/>
<dbReference type="STRING" id="856793.MICA_551"/>
<evidence type="ECO:0008006" key="3">
    <source>
        <dbReference type="Google" id="ProtNLM"/>
    </source>
</evidence>
<proteinExistence type="predicted"/>
<organism evidence="1 2">
    <name type="scientific">Micavibrio aeruginosavorus (strain ARL-13)</name>
    <dbReference type="NCBI Taxonomy" id="856793"/>
    <lineage>
        <taxon>Bacteria</taxon>
        <taxon>Pseudomonadati</taxon>
        <taxon>Bdellovibrionota</taxon>
        <taxon>Bdellovibrionia</taxon>
        <taxon>Bdellovibrionales</taxon>
        <taxon>Pseudobdellovibrionaceae</taxon>
        <taxon>Micavibrio</taxon>
    </lineage>
</organism>
<sequence>MADTSQTRLAYIAESVYGTTPATPTFKKVRYTGESLKHARQNITSNEIRPDRNVADLVQVAGGAEGGVNFELSYGTFDDFLESFMYSAWSSNVLKNGITPKSFSIEKTFETGATDNFFRYTGMIANTFNLDISTQQIVTGSFGFMGKGGSVATTAISGATYTDAPTYDVMNAGTNFASLAVTGVTSPKITALSLQGTNNLRQKPVVGSVESLGVGAGRFVLTGTVTMYFENKEAYDLFLAGTATDLTFTIGGASETNYEFVIPRLKFSDADVATPGNDQDVMITLPFQALYDPTEQCTLKITRVPETP</sequence>
<dbReference type="RefSeq" id="WP_014102111.1">
    <property type="nucleotide sequence ID" value="NC_016026.1"/>
</dbReference>
<protein>
    <recommendedName>
        <fullName evidence="3">Phage tail protein</fullName>
    </recommendedName>
</protein>
<dbReference type="Pfam" id="PF18906">
    <property type="entry name" value="Phage_tube_2"/>
    <property type="match status" value="1"/>
</dbReference>
<evidence type="ECO:0000313" key="2">
    <source>
        <dbReference type="Proteomes" id="UP000009286"/>
    </source>
</evidence>
<dbReference type="EMBL" id="CP002382">
    <property type="protein sequence ID" value="AEP08888.1"/>
    <property type="molecule type" value="Genomic_DNA"/>
</dbReference>
<reference evidence="1 2" key="1">
    <citation type="journal article" date="2011" name="BMC Genomics">
        <title>Genomic insights into an obligate epibiotic bacterial predator: Micavibrio aeruginosavorus ARL-13.</title>
        <authorList>
            <person name="Wang Z."/>
            <person name="Kadouri D."/>
            <person name="Wu M."/>
        </authorList>
    </citation>
    <scope>NUCLEOTIDE SEQUENCE [LARGE SCALE GENOMIC DNA]</scope>
    <source>
        <strain evidence="1 2">ARL-13</strain>
    </source>
</reference>
<dbReference type="InterPro" id="IPR044000">
    <property type="entry name" value="Phage_tube_2"/>
</dbReference>
<dbReference type="eggNOG" id="ENOG50303ET">
    <property type="taxonomic scope" value="Bacteria"/>
</dbReference>